<dbReference type="CDD" id="cd08544">
    <property type="entry name" value="Reeler"/>
    <property type="match status" value="1"/>
</dbReference>
<keyword evidence="5" id="KW-1185">Reference proteome</keyword>
<dbReference type="Proteomes" id="UP001209878">
    <property type="component" value="Unassembled WGS sequence"/>
</dbReference>
<evidence type="ECO:0000256" key="2">
    <source>
        <dbReference type="SAM" id="SignalP"/>
    </source>
</evidence>
<dbReference type="PROSITE" id="PS51019">
    <property type="entry name" value="REELIN"/>
    <property type="match status" value="1"/>
</dbReference>
<dbReference type="Pfam" id="PF02014">
    <property type="entry name" value="Reeler"/>
    <property type="match status" value="1"/>
</dbReference>
<accession>A0AAD9KSV0</accession>
<organism evidence="4 5">
    <name type="scientific">Ridgeia piscesae</name>
    <name type="common">Tubeworm</name>
    <dbReference type="NCBI Taxonomy" id="27915"/>
    <lineage>
        <taxon>Eukaryota</taxon>
        <taxon>Metazoa</taxon>
        <taxon>Spiralia</taxon>
        <taxon>Lophotrochozoa</taxon>
        <taxon>Annelida</taxon>
        <taxon>Polychaeta</taxon>
        <taxon>Sedentaria</taxon>
        <taxon>Canalipalpata</taxon>
        <taxon>Sabellida</taxon>
        <taxon>Siboglinidae</taxon>
        <taxon>Ridgeia</taxon>
    </lineage>
</organism>
<protein>
    <recommendedName>
        <fullName evidence="3">Reelin domain-containing protein</fullName>
    </recommendedName>
</protein>
<evidence type="ECO:0000313" key="4">
    <source>
        <dbReference type="EMBL" id="KAK2176877.1"/>
    </source>
</evidence>
<dbReference type="PANTHER" id="PTHR45828">
    <property type="entry name" value="CYTOCHROME B561/FERRIC REDUCTASE TRANSMEMBRANE"/>
    <property type="match status" value="1"/>
</dbReference>
<evidence type="ECO:0000259" key="3">
    <source>
        <dbReference type="PROSITE" id="PS51019"/>
    </source>
</evidence>
<proteinExistence type="predicted"/>
<evidence type="ECO:0000313" key="5">
    <source>
        <dbReference type="Proteomes" id="UP001209878"/>
    </source>
</evidence>
<dbReference type="Gene3D" id="2.60.40.4060">
    <property type="entry name" value="Reeler domain"/>
    <property type="match status" value="1"/>
</dbReference>
<feature type="compositionally biased region" description="Gly residues" evidence="1">
    <location>
        <begin position="190"/>
        <end position="201"/>
    </location>
</feature>
<feature type="signal peptide" evidence="2">
    <location>
        <begin position="1"/>
        <end position="19"/>
    </location>
</feature>
<dbReference type="GO" id="GO:0016020">
    <property type="term" value="C:membrane"/>
    <property type="evidence" value="ECO:0007669"/>
    <property type="project" value="TreeGrafter"/>
</dbReference>
<feature type="chain" id="PRO_5042157811" description="Reelin domain-containing protein" evidence="2">
    <location>
        <begin position="20"/>
        <end position="240"/>
    </location>
</feature>
<dbReference type="InterPro" id="IPR002861">
    <property type="entry name" value="Reeler_dom"/>
</dbReference>
<feature type="compositionally biased region" description="Basic residues" evidence="1">
    <location>
        <begin position="228"/>
        <end position="240"/>
    </location>
</feature>
<gene>
    <name evidence="4" type="ORF">NP493_634g00034</name>
</gene>
<name>A0AAD9KSV0_RIDPI</name>
<comment type="caution">
    <text evidence="4">The sequence shown here is derived from an EMBL/GenBank/DDBJ whole genome shotgun (WGS) entry which is preliminary data.</text>
</comment>
<dbReference type="InterPro" id="IPR051237">
    <property type="entry name" value="Ferric-chelate_Red/DefProt"/>
</dbReference>
<evidence type="ECO:0000256" key="1">
    <source>
        <dbReference type="SAM" id="MobiDB-lite"/>
    </source>
</evidence>
<reference evidence="4" key="1">
    <citation type="journal article" date="2023" name="Mol. Biol. Evol.">
        <title>Third-Generation Sequencing Reveals the Adaptive Role of the Epigenome in Three Deep-Sea Polychaetes.</title>
        <authorList>
            <person name="Perez M."/>
            <person name="Aroh O."/>
            <person name="Sun Y."/>
            <person name="Lan Y."/>
            <person name="Juniper S.K."/>
            <person name="Young C.R."/>
            <person name="Angers B."/>
            <person name="Qian P.Y."/>
        </authorList>
    </citation>
    <scope>NUCLEOTIDE SEQUENCE</scope>
    <source>
        <strain evidence="4">R07B-5</strain>
    </source>
</reference>
<dbReference type="EMBL" id="JAODUO010000633">
    <property type="protein sequence ID" value="KAK2176877.1"/>
    <property type="molecule type" value="Genomic_DNA"/>
</dbReference>
<feature type="domain" description="Reelin" evidence="3">
    <location>
        <begin position="6"/>
        <end position="179"/>
    </location>
</feature>
<feature type="compositionally biased region" description="Low complexity" evidence="1">
    <location>
        <begin position="202"/>
        <end position="221"/>
    </location>
</feature>
<keyword evidence="2" id="KW-0732">Signal</keyword>
<sequence>MIVALTYLVVLGLAAGVKGYGNGAAPTACVPMKVAHGVPQAGPSPYYISLPNGQTTYSVGHQVKLCIRASEVWRGTLVQARPVDDVIPVGTWSSELPRSTRLMTCSNADDSVTHANGGRKYDNSCFLWNPPTEPAGEIFFIATVATTKDIWWMNLTTSALTPESEYGSAPAVSDNDTEPETPVAVAPNTGRGGQNQNGGRNGQSSDRSGQSSGSRRQSSGRGSQGRGRGGRGRGGRGRRN</sequence>
<feature type="region of interest" description="Disordered" evidence="1">
    <location>
        <begin position="163"/>
        <end position="240"/>
    </location>
</feature>
<dbReference type="InterPro" id="IPR042307">
    <property type="entry name" value="Reeler_sf"/>
</dbReference>
<dbReference type="PANTHER" id="PTHR45828:SF33">
    <property type="entry name" value="DOMON DOMAIN-CONTAINING PROTEIN"/>
    <property type="match status" value="1"/>
</dbReference>
<dbReference type="AlphaFoldDB" id="A0AAD9KSV0"/>